<reference evidence="3 5" key="2">
    <citation type="submission" date="2018-12" db="EMBL/GenBank/DDBJ databases">
        <title>Genome of Verticillium dahliae isolate Getta Getta.</title>
        <authorList>
            <person name="Gardiner D.M."/>
        </authorList>
    </citation>
    <scope>NUCLEOTIDE SEQUENCE [LARGE SCALE GENOMIC DNA]</scope>
    <source>
        <strain evidence="3 5">Getta Getta</strain>
    </source>
</reference>
<dbReference type="AlphaFoldDB" id="A0A2J8DZG0"/>
<dbReference type="Proteomes" id="UP000288725">
    <property type="component" value="Chromosome 7"/>
</dbReference>
<reference evidence="2 4" key="1">
    <citation type="submission" date="2017-12" db="EMBL/GenBank/DDBJ databases">
        <title>Comparative genomics yields insights into virulence evolution of Verticillium dahliae.</title>
        <authorList>
            <person name="Fan R."/>
            <person name="Armitage A.D."/>
            <person name="Cascant-Lopez E."/>
            <person name="Sobczyk M."/>
            <person name="Cockerton H.M."/>
            <person name="Harrison R.J."/>
        </authorList>
    </citation>
    <scope>NUCLEOTIDE SEQUENCE [LARGE SCALE GENOMIC DNA]</scope>
    <source>
        <strain evidence="2 4">12008</strain>
    </source>
</reference>
<name>A0A2J8DZG0_VERDA</name>
<feature type="compositionally biased region" description="Low complexity" evidence="1">
    <location>
        <begin position="61"/>
        <end position="74"/>
    </location>
</feature>
<comment type="caution">
    <text evidence="3">The sequence shown here is derived from an EMBL/GenBank/DDBJ whole genome shotgun (WGS) entry which is preliminary data.</text>
</comment>
<evidence type="ECO:0000313" key="5">
    <source>
        <dbReference type="Proteomes" id="UP000288725"/>
    </source>
</evidence>
<evidence type="ECO:0000313" key="2">
    <source>
        <dbReference type="EMBL" id="PNH31616.1"/>
    </source>
</evidence>
<organism evidence="3 5">
    <name type="scientific">Verticillium dahliae</name>
    <name type="common">Verticillium wilt</name>
    <dbReference type="NCBI Taxonomy" id="27337"/>
    <lineage>
        <taxon>Eukaryota</taxon>
        <taxon>Fungi</taxon>
        <taxon>Dikarya</taxon>
        <taxon>Ascomycota</taxon>
        <taxon>Pezizomycotina</taxon>
        <taxon>Sordariomycetes</taxon>
        <taxon>Hypocreomycetidae</taxon>
        <taxon>Glomerellales</taxon>
        <taxon>Plectosphaerellaceae</taxon>
        <taxon>Verticillium</taxon>
    </lineage>
</organism>
<evidence type="ECO:0000313" key="4">
    <source>
        <dbReference type="Proteomes" id="UP000236305"/>
    </source>
</evidence>
<feature type="region of interest" description="Disordered" evidence="1">
    <location>
        <begin position="116"/>
        <end position="150"/>
    </location>
</feature>
<evidence type="ECO:0000313" key="3">
    <source>
        <dbReference type="EMBL" id="RXG50395.1"/>
    </source>
</evidence>
<sequence>MGSFAHPVAASSPIIAISQHAPPPTKFAMSPFEQAGAQDIAPAPAEGRRMAGRKRSRDEAAPNLAEEAPEPAQEVEAGWEYGEGMVLIKPVQGYVADASSQSGTWVEEQKARDQAAAATVVASQRPEIRSNKSQRMDHPAASSPGTIPVVNGRGVMAMDKASGQQIDLAEPATTSATDNASHPVVDDFTLHLGIGWRKISQDEHIQAAARGWSRYIENHYPLSAVTLRLESRGLQAYLVEATEGFFLFAEDLRQGQLVSTRADVALQNLKCSPPVFEGTEVLTAAESPGATAPSDAAPTFRVGLQTDTVMN</sequence>
<evidence type="ECO:0000256" key="1">
    <source>
        <dbReference type="SAM" id="MobiDB-lite"/>
    </source>
</evidence>
<gene>
    <name evidence="2" type="ORF">BJF96_g4898</name>
    <name evidence="3" type="ORF">VDGE_04068</name>
</gene>
<accession>A0A2J8DZG0</accession>
<feature type="compositionally biased region" description="Basic and acidic residues" evidence="1">
    <location>
        <begin position="126"/>
        <end position="138"/>
    </location>
</feature>
<proteinExistence type="predicted"/>
<feature type="region of interest" description="Disordered" evidence="1">
    <location>
        <begin position="1"/>
        <end position="74"/>
    </location>
</feature>
<dbReference type="EMBL" id="RSDZ01000008">
    <property type="protein sequence ID" value="RXG50395.1"/>
    <property type="molecule type" value="Genomic_DNA"/>
</dbReference>
<dbReference type="EMBL" id="MPSH01000015">
    <property type="protein sequence ID" value="PNH31616.1"/>
    <property type="molecule type" value="Genomic_DNA"/>
</dbReference>
<protein>
    <submittedName>
        <fullName evidence="3">Uncharacterized protein</fullName>
    </submittedName>
</protein>
<dbReference type="Proteomes" id="UP000236305">
    <property type="component" value="Unassembled WGS sequence"/>
</dbReference>